<evidence type="ECO:0000313" key="4">
    <source>
        <dbReference type="Proteomes" id="UP001500016"/>
    </source>
</evidence>
<feature type="transmembrane region" description="Helical" evidence="2">
    <location>
        <begin position="30"/>
        <end position="53"/>
    </location>
</feature>
<evidence type="ECO:0000256" key="1">
    <source>
        <dbReference type="SAM" id="MobiDB-lite"/>
    </source>
</evidence>
<proteinExistence type="predicted"/>
<reference evidence="3 4" key="1">
    <citation type="journal article" date="2019" name="Int. J. Syst. Evol. Microbiol.">
        <title>The Global Catalogue of Microorganisms (GCM) 10K type strain sequencing project: providing services to taxonomists for standard genome sequencing and annotation.</title>
        <authorList>
            <consortium name="The Broad Institute Genomics Platform"/>
            <consortium name="The Broad Institute Genome Sequencing Center for Infectious Disease"/>
            <person name="Wu L."/>
            <person name="Ma J."/>
        </authorList>
    </citation>
    <scope>NUCLEOTIDE SEQUENCE [LARGE SCALE GENOMIC DNA]</scope>
    <source>
        <strain evidence="3 4">JCM 15478</strain>
    </source>
</reference>
<dbReference type="Proteomes" id="UP001500016">
    <property type="component" value="Unassembled WGS sequence"/>
</dbReference>
<dbReference type="EMBL" id="BAAAPE010000013">
    <property type="protein sequence ID" value="GAA2089176.1"/>
    <property type="molecule type" value="Genomic_DNA"/>
</dbReference>
<keyword evidence="2" id="KW-1133">Transmembrane helix</keyword>
<keyword evidence="2" id="KW-0812">Transmembrane</keyword>
<feature type="compositionally biased region" description="Pro residues" evidence="1">
    <location>
        <begin position="9"/>
        <end position="18"/>
    </location>
</feature>
<evidence type="ECO:0000313" key="3">
    <source>
        <dbReference type="EMBL" id="GAA2089176.1"/>
    </source>
</evidence>
<name>A0ABN2WCG5_9ACTN</name>
<organism evidence="3 4">
    <name type="scientific">Streptomyces albiaxialis</name>
    <dbReference type="NCBI Taxonomy" id="329523"/>
    <lineage>
        <taxon>Bacteria</taxon>
        <taxon>Bacillati</taxon>
        <taxon>Actinomycetota</taxon>
        <taxon>Actinomycetes</taxon>
        <taxon>Kitasatosporales</taxon>
        <taxon>Streptomycetaceae</taxon>
        <taxon>Streptomyces</taxon>
    </lineage>
</organism>
<accession>A0ABN2WCG5</accession>
<feature type="region of interest" description="Disordered" evidence="1">
    <location>
        <begin position="74"/>
        <end position="99"/>
    </location>
</feature>
<dbReference type="RefSeq" id="WP_344531827.1">
    <property type="nucleotide sequence ID" value="NZ_BAAAPE010000013.1"/>
</dbReference>
<evidence type="ECO:0008006" key="5">
    <source>
        <dbReference type="Google" id="ProtNLM"/>
    </source>
</evidence>
<gene>
    <name evidence="3" type="ORF">GCM10009801_53320</name>
</gene>
<protein>
    <recommendedName>
        <fullName evidence="5">Lipoprotein</fullName>
    </recommendedName>
</protein>
<sequence length="224" mass="22606">MSQPHAGPGMPPPAPAVQPPGGGGGRGKTVGIVVGALVVVGAVVGGLFASGVVGGGDDASYKLTAPRTVAGDYTLKGKPKKGKSGEVFTKDGPGGGKRIPGLKADGDLTAQYRAGTKQLQLGGAYGEVDDPKAGVDWLFEQMQKEFAPIGKPTGKPKEYSPSGFDGDSLKCQEFKVDTLSMKICVWGDSSTIGAVSMADMSGGLSVGKAAELAAQVRSDARVKA</sequence>
<evidence type="ECO:0000256" key="2">
    <source>
        <dbReference type="SAM" id="Phobius"/>
    </source>
</evidence>
<comment type="caution">
    <text evidence="3">The sequence shown here is derived from an EMBL/GenBank/DDBJ whole genome shotgun (WGS) entry which is preliminary data.</text>
</comment>
<feature type="region of interest" description="Disordered" evidence="1">
    <location>
        <begin position="1"/>
        <end position="24"/>
    </location>
</feature>
<keyword evidence="4" id="KW-1185">Reference proteome</keyword>
<keyword evidence="2" id="KW-0472">Membrane</keyword>